<reference evidence="2 3" key="1">
    <citation type="journal article" date="2015" name="Nat. Commun.">
        <title>Outbred genome sequencing and CRISPR/Cas9 gene editing in butterflies.</title>
        <authorList>
            <person name="Li X."/>
            <person name="Fan D."/>
            <person name="Zhang W."/>
            <person name="Liu G."/>
            <person name="Zhang L."/>
            <person name="Zhao L."/>
            <person name="Fang X."/>
            <person name="Chen L."/>
            <person name="Dong Y."/>
            <person name="Chen Y."/>
            <person name="Ding Y."/>
            <person name="Zhao R."/>
            <person name="Feng M."/>
            <person name="Zhu Y."/>
            <person name="Feng Y."/>
            <person name="Jiang X."/>
            <person name="Zhu D."/>
            <person name="Xiang H."/>
            <person name="Feng X."/>
            <person name="Li S."/>
            <person name="Wang J."/>
            <person name="Zhang G."/>
            <person name="Kronforst M.R."/>
            <person name="Wang W."/>
        </authorList>
    </citation>
    <scope>NUCLEOTIDE SEQUENCE [LARGE SCALE GENOMIC DNA]</scope>
    <source>
        <strain evidence="2">Ya'a_city_454_Pm</strain>
        <tissue evidence="2">Whole body</tissue>
    </source>
</reference>
<proteinExistence type="predicted"/>
<dbReference type="OMA" id="CSYQDEF"/>
<evidence type="ECO:0000313" key="3">
    <source>
        <dbReference type="Proteomes" id="UP000053240"/>
    </source>
</evidence>
<sequence>MAESLFDIFGDHITRQTNKNILRQPLSNNENIGKTVSNGPYKPNEPVKKVGETKKSFLLNSGKAVQSTPVRKPLSPKAVNVGAMIYTDDNNESGIDFSYEELEFTKPSYNYDNFHKDMFDYLPLPNVEVVHHISPPSTPPPNMRRYSMELDCSYQDEFFTDDFSCGSIPDNDDLGLPELY</sequence>
<gene>
    <name evidence="2" type="ORF">RR48_09450</name>
</gene>
<feature type="region of interest" description="Disordered" evidence="1">
    <location>
        <begin position="27"/>
        <end position="47"/>
    </location>
</feature>
<dbReference type="OrthoDB" id="8115598at2759"/>
<organism evidence="2 3">
    <name type="scientific">Papilio machaon</name>
    <name type="common">Old World swallowtail butterfly</name>
    <dbReference type="NCBI Taxonomy" id="76193"/>
    <lineage>
        <taxon>Eukaryota</taxon>
        <taxon>Metazoa</taxon>
        <taxon>Ecdysozoa</taxon>
        <taxon>Arthropoda</taxon>
        <taxon>Hexapoda</taxon>
        <taxon>Insecta</taxon>
        <taxon>Pterygota</taxon>
        <taxon>Neoptera</taxon>
        <taxon>Endopterygota</taxon>
        <taxon>Lepidoptera</taxon>
        <taxon>Glossata</taxon>
        <taxon>Ditrysia</taxon>
        <taxon>Papilionoidea</taxon>
        <taxon>Papilionidae</taxon>
        <taxon>Papilioninae</taxon>
        <taxon>Papilio</taxon>
    </lineage>
</organism>
<dbReference type="Proteomes" id="UP000053240">
    <property type="component" value="Unassembled WGS sequence"/>
</dbReference>
<protein>
    <submittedName>
        <fullName evidence="2">Uncharacterized protein</fullName>
    </submittedName>
</protein>
<dbReference type="AlphaFoldDB" id="A0A194RHV0"/>
<accession>A0A194RHV0</accession>
<dbReference type="EMBL" id="KQ460367">
    <property type="protein sequence ID" value="KPJ15521.1"/>
    <property type="molecule type" value="Genomic_DNA"/>
</dbReference>
<evidence type="ECO:0000256" key="1">
    <source>
        <dbReference type="SAM" id="MobiDB-lite"/>
    </source>
</evidence>
<dbReference type="KEGG" id="pmac:106710404"/>
<keyword evidence="3" id="KW-1185">Reference proteome</keyword>
<evidence type="ECO:0000313" key="2">
    <source>
        <dbReference type="EMBL" id="KPJ15521.1"/>
    </source>
</evidence>
<dbReference type="InParanoid" id="A0A194RHV0"/>
<name>A0A194RHV0_PAPMA</name>
<feature type="compositionally biased region" description="Polar residues" evidence="1">
    <location>
        <begin position="27"/>
        <end position="38"/>
    </location>
</feature>